<name>A0AAD4JZB3_9MUSC</name>
<dbReference type="Proteomes" id="UP001200034">
    <property type="component" value="Unassembled WGS sequence"/>
</dbReference>
<dbReference type="Pfam" id="PF06477">
    <property type="entry name" value="DUF1091"/>
    <property type="match status" value="1"/>
</dbReference>
<gene>
    <name evidence="1" type="ORF">KR093_000312</name>
</gene>
<dbReference type="InterPro" id="IPR010512">
    <property type="entry name" value="DUF1091"/>
</dbReference>
<protein>
    <submittedName>
        <fullName evidence="1">Uncharacterized protein</fullName>
    </submittedName>
</protein>
<evidence type="ECO:0000313" key="1">
    <source>
        <dbReference type="EMBL" id="KAH8369614.1"/>
    </source>
</evidence>
<comment type="caution">
    <text evidence="1">The sequence shown here is derived from an EMBL/GenBank/DDBJ whole genome shotgun (WGS) entry which is preliminary data.</text>
</comment>
<dbReference type="AlphaFoldDB" id="A0AAD4JZB3"/>
<reference evidence="1" key="1">
    <citation type="journal article" date="2021" name="Mol. Ecol. Resour.">
        <title>Phylogenomic analyses of the genus Drosophila reveals genomic signals of climate adaptation.</title>
        <authorList>
            <person name="Li F."/>
            <person name="Rane R.V."/>
            <person name="Luria V."/>
            <person name="Xiong Z."/>
            <person name="Chen J."/>
            <person name="Li Z."/>
            <person name="Catullo R.A."/>
            <person name="Griffin P.C."/>
            <person name="Schiffer M."/>
            <person name="Pearce S."/>
            <person name="Lee S.F."/>
            <person name="McElroy K."/>
            <person name="Stocker A."/>
            <person name="Shirriffs J."/>
            <person name="Cockerell F."/>
            <person name="Coppin C."/>
            <person name="Sgro C.M."/>
            <person name="Karger A."/>
            <person name="Cain J.W."/>
            <person name="Weber J.A."/>
            <person name="Santpere G."/>
            <person name="Kirschner M.W."/>
            <person name="Hoffmann A.A."/>
            <person name="Oakeshott J.G."/>
            <person name="Zhang G."/>
        </authorList>
    </citation>
    <scope>NUCLEOTIDE SEQUENCE</scope>
    <source>
        <strain evidence="1">BGI-SZ-2011g</strain>
    </source>
</reference>
<proteinExistence type="predicted"/>
<organism evidence="1 2">
    <name type="scientific">Drosophila rubida</name>
    <dbReference type="NCBI Taxonomy" id="30044"/>
    <lineage>
        <taxon>Eukaryota</taxon>
        <taxon>Metazoa</taxon>
        <taxon>Ecdysozoa</taxon>
        <taxon>Arthropoda</taxon>
        <taxon>Hexapoda</taxon>
        <taxon>Insecta</taxon>
        <taxon>Pterygota</taxon>
        <taxon>Neoptera</taxon>
        <taxon>Endopterygota</taxon>
        <taxon>Diptera</taxon>
        <taxon>Brachycera</taxon>
        <taxon>Muscomorpha</taxon>
        <taxon>Ephydroidea</taxon>
        <taxon>Drosophilidae</taxon>
        <taxon>Drosophila</taxon>
    </lineage>
</organism>
<dbReference type="PANTHER" id="PTHR20898">
    <property type="entry name" value="DAEDALUS ON 3-RELATED-RELATED"/>
    <property type="match status" value="1"/>
</dbReference>
<dbReference type="EMBL" id="JAJJHW010002585">
    <property type="protein sequence ID" value="KAH8369614.1"/>
    <property type="molecule type" value="Genomic_DNA"/>
</dbReference>
<evidence type="ECO:0000313" key="2">
    <source>
        <dbReference type="Proteomes" id="UP001200034"/>
    </source>
</evidence>
<sequence>MQVLANFEVTRIQFVVKDDKYASIEKCHLQPVNRSLKLFDLRIKLLQLPVTNALVKWSLLKRSNGYLPINQNYTVDVCKFMQHSNHVFNNFIYSIFKDFTNLNHTCPFNVSSNYAVAYPHSFLFIAVCLQHDIIVNKFPTRFVRAMDFIFIPRGDYAIDSAWYAGGVLRIEGRVKFTLL</sequence>
<keyword evidence="2" id="KW-1185">Reference proteome</keyword>
<accession>A0AAD4JZB3</accession>
<dbReference type="PANTHER" id="PTHR20898:SF0">
    <property type="entry name" value="DAEDALUS ON 3-RELATED"/>
    <property type="match status" value="1"/>
</dbReference>